<dbReference type="AlphaFoldDB" id="A0A8K0K7W7"/>
<keyword evidence="3" id="KW-1185">Reference proteome</keyword>
<dbReference type="EMBL" id="KZ308327">
    <property type="protein sequence ID" value="KAG8227548.1"/>
    <property type="molecule type" value="Genomic_DNA"/>
</dbReference>
<dbReference type="Pfam" id="PF01852">
    <property type="entry name" value="START"/>
    <property type="match status" value="1"/>
</dbReference>
<dbReference type="GO" id="GO:0031902">
    <property type="term" value="C:late endosome membrane"/>
    <property type="evidence" value="ECO:0007669"/>
    <property type="project" value="TreeGrafter"/>
</dbReference>
<dbReference type="PRINTS" id="PR00978">
    <property type="entry name" value="STARPROTEIN"/>
</dbReference>
<dbReference type="Gene3D" id="3.30.530.20">
    <property type="match status" value="1"/>
</dbReference>
<dbReference type="PANTHER" id="PTHR46121:SF4">
    <property type="entry name" value="STEROIDOGENIC ACUTE REGULATORY PROTEIN-LIKE"/>
    <property type="match status" value="1"/>
</dbReference>
<dbReference type="InterPro" id="IPR051869">
    <property type="entry name" value="STARD3"/>
</dbReference>
<reference evidence="2" key="1">
    <citation type="submission" date="2013-04" db="EMBL/GenBank/DDBJ databases">
        <authorList>
            <person name="Qu J."/>
            <person name="Murali S.C."/>
            <person name="Bandaranaike D."/>
            <person name="Bellair M."/>
            <person name="Blankenburg K."/>
            <person name="Chao H."/>
            <person name="Dinh H."/>
            <person name="Doddapaneni H."/>
            <person name="Downs B."/>
            <person name="Dugan-Rocha S."/>
            <person name="Elkadiri S."/>
            <person name="Gnanaolivu R.D."/>
            <person name="Hernandez B."/>
            <person name="Javaid M."/>
            <person name="Jayaseelan J.C."/>
            <person name="Lee S."/>
            <person name="Li M."/>
            <person name="Ming W."/>
            <person name="Munidasa M."/>
            <person name="Muniz J."/>
            <person name="Nguyen L."/>
            <person name="Ongeri F."/>
            <person name="Osuji N."/>
            <person name="Pu L.-L."/>
            <person name="Puazo M."/>
            <person name="Qu C."/>
            <person name="Quiroz J."/>
            <person name="Raj R."/>
            <person name="Weissenberger G."/>
            <person name="Xin Y."/>
            <person name="Zou X."/>
            <person name="Han Y."/>
            <person name="Richards S."/>
            <person name="Worley K."/>
            <person name="Muzny D."/>
            <person name="Gibbs R."/>
        </authorList>
    </citation>
    <scope>NUCLEOTIDE SEQUENCE</scope>
    <source>
        <strain evidence="2">Sampled in the wild</strain>
    </source>
</reference>
<feature type="domain" description="START" evidence="1">
    <location>
        <begin position="101"/>
        <end position="295"/>
    </location>
</feature>
<dbReference type="GO" id="GO:0005789">
    <property type="term" value="C:endoplasmic reticulum membrane"/>
    <property type="evidence" value="ECO:0007669"/>
    <property type="project" value="TreeGrafter"/>
</dbReference>
<proteinExistence type="predicted"/>
<dbReference type="InterPro" id="IPR000799">
    <property type="entry name" value="StAR-like"/>
</dbReference>
<dbReference type="GO" id="GO:0099044">
    <property type="term" value="P:vesicle tethering to endoplasmic reticulum"/>
    <property type="evidence" value="ECO:0007669"/>
    <property type="project" value="TreeGrafter"/>
</dbReference>
<comment type="caution">
    <text evidence="2">The sequence shown here is derived from an EMBL/GenBank/DDBJ whole genome shotgun (WGS) entry which is preliminary data.</text>
</comment>
<sequence length="318" mass="35559">MSSACVSQCLCRTSITGRKGGRTREVFPQPHFLFSFLRHLVQYLPSQIQMRFPGAENLRKLVFGHSSKDIVEVPVLSEEDYKKKGHEVLKEAWHLLNCDSWRLEKRGSGDTSEGGDACDEVFSMVHPGQKGKKIYRLRGRVEIAPKVLLDELFSRLENVPSWNPTILESHRIQTVDDHTDISYIVTAEGGGGLVSSRDFVNLRHWDVIDGSYISAGVSVTHPEKPPQKKYVRGENGPGCWAMSPIAGNPGSCSFQWLLDTNLKGWLTPIVVDGALTGAMFDYIRHLRKYAQKLNSSKGPSSYIMPISSQEEEQIAVNS</sequence>
<dbReference type="InterPro" id="IPR002913">
    <property type="entry name" value="START_lipid-bd_dom"/>
</dbReference>
<dbReference type="InterPro" id="IPR023393">
    <property type="entry name" value="START-like_dom_sf"/>
</dbReference>
<dbReference type="SMART" id="SM00234">
    <property type="entry name" value="START"/>
    <property type="match status" value="1"/>
</dbReference>
<evidence type="ECO:0000313" key="3">
    <source>
        <dbReference type="Proteomes" id="UP000792457"/>
    </source>
</evidence>
<gene>
    <name evidence="2" type="ORF">J437_LFUL000648</name>
</gene>
<evidence type="ECO:0000313" key="2">
    <source>
        <dbReference type="EMBL" id="KAG8227548.1"/>
    </source>
</evidence>
<dbReference type="PANTHER" id="PTHR46121">
    <property type="entry name" value="STEROIDOGENIC ACUTE REGULATORY PROTEIN-LIKE"/>
    <property type="match status" value="1"/>
</dbReference>
<evidence type="ECO:0000259" key="1">
    <source>
        <dbReference type="PROSITE" id="PS50848"/>
    </source>
</evidence>
<name>A0A8K0K7W7_LADFU</name>
<dbReference type="GO" id="GO:0140284">
    <property type="term" value="C:endoplasmic reticulum-endosome membrane contact site"/>
    <property type="evidence" value="ECO:0007669"/>
    <property type="project" value="TreeGrafter"/>
</dbReference>
<dbReference type="Proteomes" id="UP000792457">
    <property type="component" value="Unassembled WGS sequence"/>
</dbReference>
<accession>A0A8K0K7W7</accession>
<protein>
    <recommendedName>
        <fullName evidence="1">START domain-containing protein</fullName>
    </recommendedName>
</protein>
<dbReference type="GO" id="GO:0005765">
    <property type="term" value="C:lysosomal membrane"/>
    <property type="evidence" value="ECO:0007669"/>
    <property type="project" value="TreeGrafter"/>
</dbReference>
<dbReference type="SUPFAM" id="SSF55961">
    <property type="entry name" value="Bet v1-like"/>
    <property type="match status" value="1"/>
</dbReference>
<reference evidence="2" key="2">
    <citation type="submission" date="2017-10" db="EMBL/GenBank/DDBJ databases">
        <title>Ladona fulva Genome sequencing and assembly.</title>
        <authorList>
            <person name="Murali S."/>
            <person name="Richards S."/>
            <person name="Bandaranaike D."/>
            <person name="Bellair M."/>
            <person name="Blankenburg K."/>
            <person name="Chao H."/>
            <person name="Dinh H."/>
            <person name="Doddapaneni H."/>
            <person name="Dugan-Rocha S."/>
            <person name="Elkadiri S."/>
            <person name="Gnanaolivu R."/>
            <person name="Hernandez B."/>
            <person name="Skinner E."/>
            <person name="Javaid M."/>
            <person name="Lee S."/>
            <person name="Li M."/>
            <person name="Ming W."/>
            <person name="Munidasa M."/>
            <person name="Muniz J."/>
            <person name="Nguyen L."/>
            <person name="Hughes D."/>
            <person name="Osuji N."/>
            <person name="Pu L.-L."/>
            <person name="Puazo M."/>
            <person name="Qu C."/>
            <person name="Quiroz J."/>
            <person name="Raj R."/>
            <person name="Weissenberger G."/>
            <person name="Xin Y."/>
            <person name="Zou X."/>
            <person name="Han Y."/>
            <person name="Worley K."/>
            <person name="Muzny D."/>
            <person name="Gibbs R."/>
        </authorList>
    </citation>
    <scope>NUCLEOTIDE SEQUENCE</scope>
    <source>
        <strain evidence="2">Sampled in the wild</strain>
    </source>
</reference>
<dbReference type="PROSITE" id="PS50848">
    <property type="entry name" value="START"/>
    <property type="match status" value="1"/>
</dbReference>
<dbReference type="GO" id="GO:0008289">
    <property type="term" value="F:lipid binding"/>
    <property type="evidence" value="ECO:0007669"/>
    <property type="project" value="InterPro"/>
</dbReference>
<dbReference type="OrthoDB" id="74575at2759"/>
<organism evidence="2 3">
    <name type="scientific">Ladona fulva</name>
    <name type="common">Scarce chaser dragonfly</name>
    <name type="synonym">Libellula fulva</name>
    <dbReference type="NCBI Taxonomy" id="123851"/>
    <lineage>
        <taxon>Eukaryota</taxon>
        <taxon>Metazoa</taxon>
        <taxon>Ecdysozoa</taxon>
        <taxon>Arthropoda</taxon>
        <taxon>Hexapoda</taxon>
        <taxon>Insecta</taxon>
        <taxon>Pterygota</taxon>
        <taxon>Palaeoptera</taxon>
        <taxon>Odonata</taxon>
        <taxon>Epiprocta</taxon>
        <taxon>Anisoptera</taxon>
        <taxon>Libelluloidea</taxon>
        <taxon>Libellulidae</taxon>
        <taxon>Ladona</taxon>
    </lineage>
</organism>